<dbReference type="InterPro" id="IPR029070">
    <property type="entry name" value="Chitinase_insertion_sf"/>
</dbReference>
<evidence type="ECO:0000313" key="14">
    <source>
        <dbReference type="EMBL" id="PSR77531.1"/>
    </source>
</evidence>
<dbReference type="InterPro" id="IPR011583">
    <property type="entry name" value="Chitinase_II/V-like_cat"/>
</dbReference>
<evidence type="ECO:0000256" key="6">
    <source>
        <dbReference type="ARBA" id="ARBA00022801"/>
    </source>
</evidence>
<dbReference type="InterPro" id="IPR001579">
    <property type="entry name" value="Glyco_hydro_18_chit_AS"/>
</dbReference>
<dbReference type="FunFam" id="3.10.50.10:FF:000001">
    <property type="entry name" value="Chitinase 3-like 1"/>
    <property type="match status" value="1"/>
</dbReference>
<evidence type="ECO:0000313" key="15">
    <source>
        <dbReference type="Proteomes" id="UP000241462"/>
    </source>
</evidence>
<evidence type="ECO:0000256" key="3">
    <source>
        <dbReference type="ARBA" id="ARBA00008682"/>
    </source>
</evidence>
<dbReference type="AlphaFoldDB" id="A0A2T2ZV68"/>
<evidence type="ECO:0000256" key="9">
    <source>
        <dbReference type="ARBA" id="ARBA00023277"/>
    </source>
</evidence>
<keyword evidence="9" id="KW-0119">Carbohydrate metabolism</keyword>
<dbReference type="GO" id="GO:0008061">
    <property type="term" value="F:chitin binding"/>
    <property type="evidence" value="ECO:0007669"/>
    <property type="project" value="InterPro"/>
</dbReference>
<dbReference type="InParanoid" id="A0A2T2ZV68"/>
<reference evidence="14 15" key="1">
    <citation type="journal article" date="2018" name="Mycol. Prog.">
        <title>Coniella lustricola, a new species from submerged detritus.</title>
        <authorList>
            <person name="Raudabaugh D.B."/>
            <person name="Iturriaga T."/>
            <person name="Carver A."/>
            <person name="Mondo S."/>
            <person name="Pangilinan J."/>
            <person name="Lipzen A."/>
            <person name="He G."/>
            <person name="Amirebrahimi M."/>
            <person name="Grigoriev I.V."/>
            <person name="Miller A.N."/>
        </authorList>
    </citation>
    <scope>NUCLEOTIDE SEQUENCE [LARGE SCALE GENOMIC DNA]</scope>
    <source>
        <strain evidence="14 15">B22-T-1</strain>
    </source>
</reference>
<organism evidence="14 15">
    <name type="scientific">Coniella lustricola</name>
    <dbReference type="NCBI Taxonomy" id="2025994"/>
    <lineage>
        <taxon>Eukaryota</taxon>
        <taxon>Fungi</taxon>
        <taxon>Dikarya</taxon>
        <taxon>Ascomycota</taxon>
        <taxon>Pezizomycotina</taxon>
        <taxon>Sordariomycetes</taxon>
        <taxon>Sordariomycetidae</taxon>
        <taxon>Diaporthales</taxon>
        <taxon>Schizoparmaceae</taxon>
        <taxon>Coniella</taxon>
    </lineage>
</organism>
<name>A0A2T2ZV68_9PEZI</name>
<dbReference type="GO" id="GO:0006032">
    <property type="term" value="P:chitin catabolic process"/>
    <property type="evidence" value="ECO:0007669"/>
    <property type="project" value="UniProtKB-KW"/>
</dbReference>
<comment type="subcellular location">
    <subcellularLocation>
        <location evidence="2">Secreted</location>
    </subcellularLocation>
</comment>
<keyword evidence="8" id="KW-1015">Disulfide bond</keyword>
<evidence type="ECO:0000256" key="7">
    <source>
        <dbReference type="ARBA" id="ARBA00023024"/>
    </source>
</evidence>
<dbReference type="EC" id="3.2.1.14" evidence="4"/>
<keyword evidence="11" id="KW-0624">Polysaccharide degradation</keyword>
<keyword evidence="10 12" id="KW-0326">Glycosidase</keyword>
<dbReference type="InterPro" id="IPR050314">
    <property type="entry name" value="Glycosyl_Hydrlase_18"/>
</dbReference>
<dbReference type="InterPro" id="IPR017853">
    <property type="entry name" value="GH"/>
</dbReference>
<dbReference type="EMBL" id="KZ678650">
    <property type="protein sequence ID" value="PSR77531.1"/>
    <property type="molecule type" value="Genomic_DNA"/>
</dbReference>
<dbReference type="GO" id="GO:0005576">
    <property type="term" value="C:extracellular region"/>
    <property type="evidence" value="ECO:0007669"/>
    <property type="project" value="UniProtKB-SubCell"/>
</dbReference>
<dbReference type="Pfam" id="PF00704">
    <property type="entry name" value="Glyco_hydro_18"/>
    <property type="match status" value="1"/>
</dbReference>
<evidence type="ECO:0000256" key="12">
    <source>
        <dbReference type="RuleBase" id="RU000489"/>
    </source>
</evidence>
<dbReference type="SMART" id="SM00636">
    <property type="entry name" value="Glyco_18"/>
    <property type="match status" value="1"/>
</dbReference>
<dbReference type="OrthoDB" id="73875at2759"/>
<dbReference type="PANTHER" id="PTHR11177:SF402">
    <property type="entry name" value="CHITINASE"/>
    <property type="match status" value="1"/>
</dbReference>
<dbReference type="PROSITE" id="PS51910">
    <property type="entry name" value="GH18_2"/>
    <property type="match status" value="1"/>
</dbReference>
<feature type="non-terminal residue" evidence="14">
    <location>
        <position position="433"/>
    </location>
</feature>
<evidence type="ECO:0000256" key="1">
    <source>
        <dbReference type="ARBA" id="ARBA00000822"/>
    </source>
</evidence>
<sequence length="433" mass="47543">MVVHLGYRYQQRERFANECTSFCGTTELFCDSTCQSGCNNVTAPTCSHGSGTSSNRVIGYYESWSYTRSCDAWEPSDIDASKWSHLNYAFALIDDTTFEISQMNTFDTTLYPKFTDLKGSNSALKVFISIGGWDAGGAIFSSMTSTSANRAAFIASAKKFLKTYAFDGIDIDWEYPVADDRGGNAADKENFVTFLAELRDALGDDCGITATLPSSYWYLQHFDIVNMEPYLDWFNVMTYDIHGTWDGTNPYTQAVVQAHTNLTEIDEALDLLWRNDIDSSKVVLGLGFYGRSFTLADPSCTTPGCAFSGGGNPGECTENSGTLSYAEIQDTITDNDLTPILDKDAAVKYITWDSNQWVSYDDSETFDLKLEYANKKCLGGTMAWALDLDTTGSNSAINALQVGSSTASGLSLEDAENTLELKSTLKTTNTLSL</sequence>
<feature type="domain" description="GH18" evidence="13">
    <location>
        <begin position="55"/>
        <end position="403"/>
    </location>
</feature>
<dbReference type="InterPro" id="IPR001223">
    <property type="entry name" value="Glyco_hydro18_cat"/>
</dbReference>
<dbReference type="GO" id="GO:0000272">
    <property type="term" value="P:polysaccharide catabolic process"/>
    <property type="evidence" value="ECO:0007669"/>
    <property type="project" value="UniProtKB-KW"/>
</dbReference>
<evidence type="ECO:0000256" key="11">
    <source>
        <dbReference type="ARBA" id="ARBA00023326"/>
    </source>
</evidence>
<evidence type="ECO:0000256" key="5">
    <source>
        <dbReference type="ARBA" id="ARBA00022525"/>
    </source>
</evidence>
<comment type="catalytic activity">
    <reaction evidence="1">
        <text>Random endo-hydrolysis of N-acetyl-beta-D-glucosaminide (1-&gt;4)-beta-linkages in chitin and chitodextrins.</text>
        <dbReference type="EC" id="3.2.1.14"/>
    </reaction>
</comment>
<evidence type="ECO:0000256" key="10">
    <source>
        <dbReference type="ARBA" id="ARBA00023295"/>
    </source>
</evidence>
<dbReference type="SUPFAM" id="SSF51445">
    <property type="entry name" value="(Trans)glycosidases"/>
    <property type="match status" value="1"/>
</dbReference>
<dbReference type="Proteomes" id="UP000241462">
    <property type="component" value="Unassembled WGS sequence"/>
</dbReference>
<dbReference type="SUPFAM" id="SSF54556">
    <property type="entry name" value="Chitinase insertion domain"/>
    <property type="match status" value="1"/>
</dbReference>
<dbReference type="PANTHER" id="PTHR11177">
    <property type="entry name" value="CHITINASE"/>
    <property type="match status" value="1"/>
</dbReference>
<keyword evidence="7" id="KW-0146">Chitin degradation</keyword>
<dbReference type="Gene3D" id="3.10.50.10">
    <property type="match status" value="1"/>
</dbReference>
<evidence type="ECO:0000256" key="8">
    <source>
        <dbReference type="ARBA" id="ARBA00023157"/>
    </source>
</evidence>
<protein>
    <recommendedName>
        <fullName evidence="4">chitinase</fullName>
        <ecNumber evidence="4">3.2.1.14</ecNumber>
    </recommendedName>
</protein>
<comment type="similarity">
    <text evidence="3">Belongs to the glycosyl hydrolase 18 family. Chitinase class V subfamily.</text>
</comment>
<dbReference type="PROSITE" id="PS01095">
    <property type="entry name" value="GH18_1"/>
    <property type="match status" value="1"/>
</dbReference>
<keyword evidence="15" id="KW-1185">Reference proteome</keyword>
<dbReference type="STRING" id="2025994.A0A2T2ZV68"/>
<dbReference type="GO" id="GO:0008843">
    <property type="term" value="F:endochitinase activity"/>
    <property type="evidence" value="ECO:0007669"/>
    <property type="project" value="UniProtKB-EC"/>
</dbReference>
<gene>
    <name evidence="14" type="ORF">BD289DRAFT_377675</name>
</gene>
<evidence type="ECO:0000256" key="2">
    <source>
        <dbReference type="ARBA" id="ARBA00004613"/>
    </source>
</evidence>
<evidence type="ECO:0000259" key="13">
    <source>
        <dbReference type="PROSITE" id="PS51910"/>
    </source>
</evidence>
<accession>A0A2T2ZV68</accession>
<dbReference type="Gene3D" id="3.20.20.80">
    <property type="entry name" value="Glycosidases"/>
    <property type="match status" value="1"/>
</dbReference>
<keyword evidence="5" id="KW-0964">Secreted</keyword>
<proteinExistence type="inferred from homology"/>
<evidence type="ECO:0000256" key="4">
    <source>
        <dbReference type="ARBA" id="ARBA00012729"/>
    </source>
</evidence>
<keyword evidence="6 12" id="KW-0378">Hydrolase</keyword>